<evidence type="ECO:0000256" key="2">
    <source>
        <dbReference type="ARBA" id="ARBA00022771"/>
    </source>
</evidence>
<dbReference type="Pfam" id="PF15966">
    <property type="entry name" value="F-box_4"/>
    <property type="match status" value="1"/>
</dbReference>
<accession>A0A9F5ISD7</accession>
<dbReference type="InterPro" id="IPR036047">
    <property type="entry name" value="F-box-like_dom_sf"/>
</dbReference>
<protein>
    <submittedName>
        <fullName evidence="10">F-box only protein 40</fullName>
    </submittedName>
</protein>
<feature type="region of interest" description="Disordered" evidence="6">
    <location>
        <begin position="221"/>
        <end position="256"/>
    </location>
</feature>
<dbReference type="RefSeq" id="XP_025030654.1">
    <property type="nucleotide sequence ID" value="XM_025174886.1"/>
</dbReference>
<proteinExistence type="predicted"/>
<evidence type="ECO:0000256" key="5">
    <source>
        <dbReference type="PROSITE-ProRule" id="PRU00207"/>
    </source>
</evidence>
<dbReference type="Gene3D" id="3.30.40.150">
    <property type="entry name" value="TRAF-like zinc-finger, N-terminal subdomain"/>
    <property type="match status" value="1"/>
</dbReference>
<organism evidence="9 10">
    <name type="scientific">Python bivittatus</name>
    <name type="common">Burmese python</name>
    <name type="synonym">Python molurus bivittatus</name>
    <dbReference type="NCBI Taxonomy" id="176946"/>
    <lineage>
        <taxon>Eukaryota</taxon>
        <taxon>Metazoa</taxon>
        <taxon>Chordata</taxon>
        <taxon>Craniata</taxon>
        <taxon>Vertebrata</taxon>
        <taxon>Euteleostomi</taxon>
        <taxon>Lepidosauria</taxon>
        <taxon>Squamata</taxon>
        <taxon>Bifurcata</taxon>
        <taxon>Unidentata</taxon>
        <taxon>Episquamata</taxon>
        <taxon>Toxicofera</taxon>
        <taxon>Serpentes</taxon>
        <taxon>Henophidia</taxon>
        <taxon>Pythonidae</taxon>
        <taxon>Python</taxon>
    </lineage>
</organism>
<evidence type="ECO:0000313" key="9">
    <source>
        <dbReference type="Proteomes" id="UP000695026"/>
    </source>
</evidence>
<gene>
    <name evidence="10" type="primary">FBXO40</name>
</gene>
<dbReference type="Pfam" id="PF15965">
    <property type="entry name" value="zf-TRAF_2"/>
    <property type="match status" value="1"/>
</dbReference>
<dbReference type="PROSITE" id="PS50145">
    <property type="entry name" value="ZF_TRAF"/>
    <property type="match status" value="1"/>
</dbReference>
<evidence type="ECO:0000256" key="6">
    <source>
        <dbReference type="SAM" id="MobiDB-lite"/>
    </source>
</evidence>
<evidence type="ECO:0000256" key="4">
    <source>
        <dbReference type="ARBA" id="ARBA00022833"/>
    </source>
</evidence>
<dbReference type="Proteomes" id="UP000695026">
    <property type="component" value="Unplaced"/>
</dbReference>
<dbReference type="InterPro" id="IPR001810">
    <property type="entry name" value="F-box_dom"/>
</dbReference>
<dbReference type="AlphaFoldDB" id="A0A9F5ISD7"/>
<name>A0A9F5ISD7_PYTBI</name>
<dbReference type="PROSITE" id="PS50181">
    <property type="entry name" value="FBOX"/>
    <property type="match status" value="1"/>
</dbReference>
<feature type="domain" description="F-box" evidence="8">
    <location>
        <begin position="550"/>
        <end position="604"/>
    </location>
</feature>
<feature type="compositionally biased region" description="Basic and acidic residues" evidence="6">
    <location>
        <begin position="221"/>
        <end position="234"/>
    </location>
</feature>
<dbReference type="GeneID" id="112540031"/>
<dbReference type="InterPro" id="IPR031890">
    <property type="entry name" value="Fbxo30/Fbxo40"/>
</dbReference>
<dbReference type="GO" id="GO:0008270">
    <property type="term" value="F:zinc ion binding"/>
    <property type="evidence" value="ECO:0007669"/>
    <property type="project" value="UniProtKB-KW"/>
</dbReference>
<dbReference type="CTD" id="51725"/>
<keyword evidence="1 5" id="KW-0479">Metal-binding</keyword>
<dbReference type="OrthoDB" id="5918172at2759"/>
<keyword evidence="2 5" id="KW-0863">Zinc-finger</keyword>
<dbReference type="PANTHER" id="PTHR15933:SF1">
    <property type="entry name" value="F-BOX ONLY PROTEIN 40"/>
    <property type="match status" value="1"/>
</dbReference>
<evidence type="ECO:0000259" key="7">
    <source>
        <dbReference type="PROSITE" id="PS50145"/>
    </source>
</evidence>
<evidence type="ECO:0000259" key="8">
    <source>
        <dbReference type="PROSITE" id="PS50181"/>
    </source>
</evidence>
<dbReference type="OMA" id="RKKIWQF"/>
<keyword evidence="4 5" id="KW-0862">Zinc</keyword>
<dbReference type="GO" id="GO:0005737">
    <property type="term" value="C:cytoplasm"/>
    <property type="evidence" value="ECO:0007669"/>
    <property type="project" value="TreeGrafter"/>
</dbReference>
<evidence type="ECO:0000256" key="3">
    <source>
        <dbReference type="ARBA" id="ARBA00022786"/>
    </source>
</evidence>
<dbReference type="GO" id="GO:0061630">
    <property type="term" value="F:ubiquitin protein ligase activity"/>
    <property type="evidence" value="ECO:0007669"/>
    <property type="project" value="InterPro"/>
</dbReference>
<dbReference type="InterPro" id="IPR001293">
    <property type="entry name" value="Znf_TRAF"/>
</dbReference>
<dbReference type="PANTHER" id="PTHR15933">
    <property type="entry name" value="PROTEIN CBG16327"/>
    <property type="match status" value="1"/>
</dbReference>
<dbReference type="SUPFAM" id="SSF49599">
    <property type="entry name" value="TRAF domain-like"/>
    <property type="match status" value="1"/>
</dbReference>
<feature type="zinc finger region" description="TRAF-type" evidence="5">
    <location>
        <begin position="43"/>
        <end position="93"/>
    </location>
</feature>
<keyword evidence="3" id="KW-0833">Ubl conjugation pathway</keyword>
<dbReference type="SUPFAM" id="SSF81383">
    <property type="entry name" value="F-box domain"/>
    <property type="match status" value="1"/>
</dbReference>
<evidence type="ECO:0000313" key="10">
    <source>
        <dbReference type="RefSeq" id="XP_025030654.1"/>
    </source>
</evidence>
<dbReference type="InterPro" id="IPR043013">
    <property type="entry name" value="Znf_TRAF_N"/>
</dbReference>
<keyword evidence="9" id="KW-1185">Reference proteome</keyword>
<sequence>MCSDQLPLSLWCCAPAEPTISCVVISCRFHCGAVFHMCKEDDHKLLCPLEEVSCLNSIYGCPFTMARFKVAKHLQVCPASIVSCSMEWNRWPCADSEAILHENIMKQQSKEECLDVAIALRDQAVLFKALKMAELFPECRETCTQEETTTDLDYFEEIAIGGRAEQTTANEDEAAVLTQQDRENLAKDKEGMDLIGYKSWENMFSKEFRACQVADLSTDHTKNASESGSLHRECASGSPVEETSSTGGTEETETPQINLAAEKTGLAPWQDGVLERLRKEVPVGEYNMYLVHHGRMLIHFGQIAACTPREKDFVYGNLEVQELKTETTFRPPLSYCGKRAKLGDPVAQKKPSKSISLDTSELDIDLEELPKSNEIKTTLLCALEKELKGHEISKMKSIDALYVDIGTQTYNFAAQPFSSRAVLADILDTKDPLDLHLQLHSESVTQRYNKSSSAFTFSCNHFFRRDEFSSHFKNVHADIESCLNGWFQRRCPLAYLGCTFVQYPWHPSGQKASVIYNPHLMTFAVKPEIDPMLSEAKKSNFIRNKQRKERIVLTSLPLEILKYIAGFLDSVSLSQLAQVSVQMRDICATLLHERGMVFLLWKKKRYSHGSTSWRVCGKASAGGTEKGRRISQIGGLIDIYIGF</sequence>
<feature type="domain" description="TRAF-type" evidence="7">
    <location>
        <begin position="43"/>
        <end position="93"/>
    </location>
</feature>
<dbReference type="KEGG" id="pbi:112540031"/>
<dbReference type="Gene3D" id="1.20.1280.50">
    <property type="match status" value="1"/>
</dbReference>
<evidence type="ECO:0000256" key="1">
    <source>
        <dbReference type="ARBA" id="ARBA00022723"/>
    </source>
</evidence>
<reference evidence="10" key="1">
    <citation type="submission" date="2025-08" db="UniProtKB">
        <authorList>
            <consortium name="RefSeq"/>
        </authorList>
    </citation>
    <scope>IDENTIFICATION</scope>
    <source>
        <tissue evidence="10">Liver</tissue>
    </source>
</reference>